<evidence type="ECO:0000256" key="9">
    <source>
        <dbReference type="SAM" id="MobiDB-lite"/>
    </source>
</evidence>
<evidence type="ECO:0000256" key="6">
    <source>
        <dbReference type="ARBA" id="ARBA00023203"/>
    </source>
</evidence>
<dbReference type="Gene3D" id="3.40.20.10">
    <property type="entry name" value="Severin"/>
    <property type="match status" value="1"/>
</dbReference>
<dbReference type="SMART" id="SM00102">
    <property type="entry name" value="ADF"/>
    <property type="match status" value="1"/>
</dbReference>
<feature type="domain" description="SH3" evidence="10">
    <location>
        <begin position="421"/>
        <end position="481"/>
    </location>
</feature>
<dbReference type="SMART" id="SM00326">
    <property type="entry name" value="SH3"/>
    <property type="match status" value="1"/>
</dbReference>
<gene>
    <name evidence="13" type="primary">LOC113788562</name>
</gene>
<evidence type="ECO:0000256" key="3">
    <source>
        <dbReference type="ARBA" id="ARBA00022443"/>
    </source>
</evidence>
<dbReference type="InterPro" id="IPR002108">
    <property type="entry name" value="ADF-H"/>
</dbReference>
<evidence type="ECO:0000259" key="10">
    <source>
        <dbReference type="PROSITE" id="PS50002"/>
    </source>
</evidence>
<feature type="compositionally biased region" description="Polar residues" evidence="9">
    <location>
        <begin position="144"/>
        <end position="156"/>
    </location>
</feature>
<sequence>MAINFYKYHDQIVQAYKEVLDAKCPINWALFGYEKQSNDLMLITKGDTGLEELYEEFSQSKILYAFCEVKDDSLNIRRYLLINWQGECAPLQRKGVCMNHFADVRSFFKDANIVLNARHEDDVEPEVLMQHVNKLASRIRIDKQTNGGSIHPTTNGNDNHDDDDHDNSKPVGTNYQRTVAQREISLKERERFWNQQKQEEEQRLKEEKLKQSANRFDMKAELQRNCQTTTTGQESPIKTNQSQLLRKERMEEAKSLISKNSISNARAFFEQNSSTPAIQQQQQQQLNCQSQSTKSSTAASNYVNHVQSMLLQKQPEHTEQEQQHQPQEQQQQQQPISVNSEEVDDVVEKVIESNQNSNDGGEDESSSDESFHTNPVDDQQQQQQQQYGYYNEPRQLENIEEEQNEEDDESNKRKDELETVSQGLRAKALYDYQAADDTEISFDPDDIITHIEQIDAGWWQGLSPNGAYGLFPANYVELLDN</sequence>
<dbReference type="CTD" id="39520"/>
<dbReference type="Pfam" id="PF14604">
    <property type="entry name" value="SH3_9"/>
    <property type="match status" value="1"/>
</dbReference>
<evidence type="ECO:0000313" key="13">
    <source>
        <dbReference type="RefSeq" id="XP_027193822.1"/>
    </source>
</evidence>
<dbReference type="PROSITE" id="PS50002">
    <property type="entry name" value="SH3"/>
    <property type="match status" value="1"/>
</dbReference>
<evidence type="ECO:0000259" key="11">
    <source>
        <dbReference type="PROSITE" id="PS51263"/>
    </source>
</evidence>
<dbReference type="GO" id="GO:0030864">
    <property type="term" value="C:cortical actin cytoskeleton"/>
    <property type="evidence" value="ECO:0007669"/>
    <property type="project" value="TreeGrafter"/>
</dbReference>
<dbReference type="GO" id="GO:0005884">
    <property type="term" value="C:actin filament"/>
    <property type="evidence" value="ECO:0007669"/>
    <property type="project" value="TreeGrafter"/>
</dbReference>
<feature type="domain" description="ADF-H" evidence="11">
    <location>
        <begin position="1"/>
        <end position="133"/>
    </location>
</feature>
<dbReference type="GO" id="GO:0098974">
    <property type="term" value="P:postsynaptic actin cytoskeleton organization"/>
    <property type="evidence" value="ECO:0007669"/>
    <property type="project" value="TreeGrafter"/>
</dbReference>
<dbReference type="GO" id="GO:0030427">
    <property type="term" value="C:site of polarized growth"/>
    <property type="evidence" value="ECO:0007669"/>
    <property type="project" value="TreeGrafter"/>
</dbReference>
<feature type="compositionally biased region" description="Polar residues" evidence="9">
    <location>
        <begin position="226"/>
        <end position="244"/>
    </location>
</feature>
<protein>
    <submittedName>
        <fullName evidence="13">Drebrin-like protein B</fullName>
    </submittedName>
</protein>
<dbReference type="PROSITE" id="PS51263">
    <property type="entry name" value="ADF_H"/>
    <property type="match status" value="1"/>
</dbReference>
<dbReference type="FunFam" id="2.30.30.40:FF:000046">
    <property type="entry name" value="Drebrin-like protein isoform B"/>
    <property type="match status" value="1"/>
</dbReference>
<keyword evidence="3 8" id="KW-0728">SH3 domain</keyword>
<feature type="region of interest" description="Disordered" evidence="9">
    <location>
        <begin position="226"/>
        <end position="252"/>
    </location>
</feature>
<dbReference type="FunCoup" id="A0A6P6XK97">
    <property type="interactions" value="1152"/>
</dbReference>
<dbReference type="SUPFAM" id="SSF55753">
    <property type="entry name" value="Actin depolymerizing proteins"/>
    <property type="match status" value="1"/>
</dbReference>
<feature type="region of interest" description="Disordered" evidence="9">
    <location>
        <begin position="143"/>
        <end position="176"/>
    </location>
</feature>
<dbReference type="InParanoid" id="A0A6P6XK97"/>
<dbReference type="InterPro" id="IPR001452">
    <property type="entry name" value="SH3_domain"/>
</dbReference>
<dbReference type="GO" id="GO:0045773">
    <property type="term" value="P:positive regulation of axon extension"/>
    <property type="evidence" value="ECO:0007669"/>
    <property type="project" value="TreeGrafter"/>
</dbReference>
<keyword evidence="5" id="KW-0175">Coiled coil</keyword>
<keyword evidence="6" id="KW-0009">Actin-binding</keyword>
<dbReference type="Gene3D" id="2.30.30.40">
    <property type="entry name" value="SH3 Domains"/>
    <property type="match status" value="1"/>
</dbReference>
<evidence type="ECO:0000256" key="4">
    <source>
        <dbReference type="ARBA" id="ARBA00022490"/>
    </source>
</evidence>
<dbReference type="PANTHER" id="PTHR10829">
    <property type="entry name" value="CORTACTIN AND DREBRIN"/>
    <property type="match status" value="1"/>
</dbReference>
<feature type="compositionally biased region" description="Acidic residues" evidence="9">
    <location>
        <begin position="400"/>
        <end position="409"/>
    </location>
</feature>
<comment type="similarity">
    <text evidence="2">Belongs to the ABP1 family.</text>
</comment>
<evidence type="ECO:0000313" key="12">
    <source>
        <dbReference type="Proteomes" id="UP000515146"/>
    </source>
</evidence>
<dbReference type="GO" id="GO:0014069">
    <property type="term" value="C:postsynaptic density"/>
    <property type="evidence" value="ECO:0007669"/>
    <property type="project" value="TreeGrafter"/>
</dbReference>
<dbReference type="InterPro" id="IPR036028">
    <property type="entry name" value="SH3-like_dom_sf"/>
</dbReference>
<evidence type="ECO:0000256" key="5">
    <source>
        <dbReference type="ARBA" id="ARBA00023054"/>
    </source>
</evidence>
<feature type="compositionally biased region" description="Low complexity" evidence="9">
    <location>
        <begin position="323"/>
        <end position="340"/>
    </location>
</feature>
<feature type="region of interest" description="Disordered" evidence="9">
    <location>
        <begin position="314"/>
        <end position="386"/>
    </location>
</feature>
<comment type="subcellular location">
    <subcellularLocation>
        <location evidence="1">Cytoplasm</location>
        <location evidence="1">Cytoskeleton</location>
    </subcellularLocation>
</comment>
<evidence type="ECO:0000256" key="2">
    <source>
        <dbReference type="ARBA" id="ARBA00011039"/>
    </source>
</evidence>
<dbReference type="PANTHER" id="PTHR10829:SF25">
    <property type="entry name" value="DREBRIN-LIKE PROTEIN"/>
    <property type="match status" value="1"/>
</dbReference>
<dbReference type="OrthoDB" id="5971719at2759"/>
<feature type="region of interest" description="Disordered" evidence="9">
    <location>
        <begin position="400"/>
        <end position="419"/>
    </location>
</feature>
<reference evidence="13" key="1">
    <citation type="submission" date="2025-08" db="UniProtKB">
        <authorList>
            <consortium name="RefSeq"/>
        </authorList>
    </citation>
    <scope>IDENTIFICATION</scope>
    <source>
        <strain evidence="13">Airmid</strain>
    </source>
</reference>
<dbReference type="Pfam" id="PF00241">
    <property type="entry name" value="Cofilin_ADF"/>
    <property type="match status" value="1"/>
</dbReference>
<dbReference type="CDD" id="cd11960">
    <property type="entry name" value="SH3_Abp1_eu"/>
    <property type="match status" value="1"/>
</dbReference>
<keyword evidence="7" id="KW-0206">Cytoskeleton</keyword>
<organism evidence="12 13">
    <name type="scientific">Dermatophagoides pteronyssinus</name>
    <name type="common">European house dust mite</name>
    <dbReference type="NCBI Taxonomy" id="6956"/>
    <lineage>
        <taxon>Eukaryota</taxon>
        <taxon>Metazoa</taxon>
        <taxon>Ecdysozoa</taxon>
        <taxon>Arthropoda</taxon>
        <taxon>Chelicerata</taxon>
        <taxon>Arachnida</taxon>
        <taxon>Acari</taxon>
        <taxon>Acariformes</taxon>
        <taxon>Sarcoptiformes</taxon>
        <taxon>Astigmata</taxon>
        <taxon>Psoroptidia</taxon>
        <taxon>Analgoidea</taxon>
        <taxon>Pyroglyphidae</taxon>
        <taxon>Dermatophagoidinae</taxon>
        <taxon>Dermatophagoides</taxon>
    </lineage>
</organism>
<evidence type="ECO:0000256" key="8">
    <source>
        <dbReference type="PROSITE-ProRule" id="PRU00192"/>
    </source>
</evidence>
<dbReference type="GO" id="GO:0030425">
    <property type="term" value="C:dendrite"/>
    <property type="evidence" value="ECO:0007669"/>
    <property type="project" value="TreeGrafter"/>
</dbReference>
<evidence type="ECO:0000256" key="7">
    <source>
        <dbReference type="ARBA" id="ARBA00023212"/>
    </source>
</evidence>
<dbReference type="GO" id="GO:0051015">
    <property type="term" value="F:actin filament binding"/>
    <property type="evidence" value="ECO:0007669"/>
    <property type="project" value="TreeGrafter"/>
</dbReference>
<dbReference type="Proteomes" id="UP000515146">
    <property type="component" value="Unplaced"/>
</dbReference>
<dbReference type="PRINTS" id="PR00452">
    <property type="entry name" value="SH3DOMAIN"/>
</dbReference>
<dbReference type="InterPro" id="IPR029006">
    <property type="entry name" value="ADF-H/Gelsolin-like_dom_sf"/>
</dbReference>
<feature type="region of interest" description="Disordered" evidence="9">
    <location>
        <begin position="273"/>
        <end position="298"/>
    </location>
</feature>
<keyword evidence="4" id="KW-0963">Cytoplasm</keyword>
<dbReference type="SUPFAM" id="SSF50044">
    <property type="entry name" value="SH3-domain"/>
    <property type="match status" value="1"/>
</dbReference>
<dbReference type="InterPro" id="IPR035717">
    <property type="entry name" value="Drebrin-like_SH3"/>
</dbReference>
<dbReference type="GO" id="GO:0048812">
    <property type="term" value="P:neuron projection morphogenesis"/>
    <property type="evidence" value="ECO:0007669"/>
    <property type="project" value="TreeGrafter"/>
</dbReference>
<name>A0A6P6XK97_DERPT</name>
<dbReference type="GO" id="GO:0030833">
    <property type="term" value="P:regulation of actin filament polymerization"/>
    <property type="evidence" value="ECO:0007669"/>
    <property type="project" value="TreeGrafter"/>
</dbReference>
<dbReference type="KEGG" id="dpte:113788562"/>
<dbReference type="OMA" id="FKEPRGA"/>
<dbReference type="GO" id="GO:0045211">
    <property type="term" value="C:postsynaptic membrane"/>
    <property type="evidence" value="ECO:0007669"/>
    <property type="project" value="TreeGrafter"/>
</dbReference>
<evidence type="ECO:0000256" key="1">
    <source>
        <dbReference type="ARBA" id="ARBA00004245"/>
    </source>
</evidence>
<dbReference type="CDD" id="cd11281">
    <property type="entry name" value="ADF_drebrin_like"/>
    <property type="match status" value="1"/>
</dbReference>
<keyword evidence="12" id="KW-1185">Reference proteome</keyword>
<dbReference type="GO" id="GO:0030027">
    <property type="term" value="C:lamellipodium"/>
    <property type="evidence" value="ECO:0007669"/>
    <property type="project" value="TreeGrafter"/>
</dbReference>
<dbReference type="AlphaFoldDB" id="A0A6P6XK97"/>
<proteinExistence type="inferred from homology"/>
<dbReference type="RefSeq" id="XP_027193822.1">
    <property type="nucleotide sequence ID" value="XM_027338021.1"/>
</dbReference>
<accession>A0A6P6XK97</accession>